<name>F8JLQ6_STREN</name>
<dbReference type="InterPro" id="IPR001227">
    <property type="entry name" value="Ac_transferase_dom_sf"/>
</dbReference>
<evidence type="ECO:0000259" key="2">
    <source>
        <dbReference type="PROSITE" id="PS52004"/>
    </source>
</evidence>
<dbReference type="KEGG" id="scy:SCATT_p13210"/>
<dbReference type="Proteomes" id="UP000007842">
    <property type="component" value="Plasmid pSCATT"/>
</dbReference>
<keyword evidence="3" id="KW-0614">Plasmid</keyword>
<dbReference type="InterPro" id="IPR020841">
    <property type="entry name" value="PKS_Beta-ketoAc_synthase_dom"/>
</dbReference>
<dbReference type="PROSITE" id="PS52004">
    <property type="entry name" value="KS3_2"/>
    <property type="match status" value="1"/>
</dbReference>
<dbReference type="InterPro" id="IPR016039">
    <property type="entry name" value="Thiolase-like"/>
</dbReference>
<dbReference type="InterPro" id="IPR032821">
    <property type="entry name" value="PKS_assoc"/>
</dbReference>
<geneLocation type="plasmid" evidence="3 4">
    <name>pSCATT</name>
</geneLocation>
<dbReference type="InterPro" id="IPR014031">
    <property type="entry name" value="Ketoacyl_synth_C"/>
</dbReference>
<dbReference type="InterPro" id="IPR052568">
    <property type="entry name" value="PKS-FAS_Synthase"/>
</dbReference>
<gene>
    <name evidence="3" type="ordered locus">SCATT_p13210</name>
</gene>
<protein>
    <submittedName>
        <fullName evidence="3">Beta-ketoacyl synthase</fullName>
    </submittedName>
</protein>
<dbReference type="Pfam" id="PF00698">
    <property type="entry name" value="Acyl_transf_1"/>
    <property type="match status" value="1"/>
</dbReference>
<dbReference type="CDD" id="cd00833">
    <property type="entry name" value="PKS"/>
    <property type="match status" value="1"/>
</dbReference>
<sequence>MVDSHAYQPSGHPVAIVGLAAMFPQAHDVREFWDNVVTGRDCVTDVPETSWSVADHYDPDMRAPDKTYARRGGFLPPVVFDPVEFAMPPATLDSIGLVQLLSLRVAREVLRDAGCPGAAWYDPGRTGVVLGVCGQNSTMVPLASRLRAPAVRRAALSCGLSPRDADEIARRFLAESPEWTEDSFPGILANVVAGRIANRFGLGAANCVVDAACASSLAALRMAVSELVEHRADLMITGGCDADNSVTTFLCFSKTPALSPSGAVRPFDREADGTLLGEGIGMLALKRLADAERDGDRVYAVLRGLGGSSDGRTGSIYAPSADGQVTAMRRAYADAGVPAASVELIEAHGTGTRVGDTVELGALRTVLGPAPDRPRIAVGSVKSQIGHTKAAAGAAGLIKAALALHHRLLPPTINVTEPNDALRDSALYVNTRARPWIRDPARPVRRAGVSSFGFGGVNFHAVLEEHPPTPPRTLHRTPRALVWHAPDPAALLALVRDGADPADGGPVPPHHARLGVLVHDAADREALLAAATARLSDTPDADGWTLAGRAHYRRSGLPPDARAAVLFAGQGSQYVGMGADALLAVPPVRRAFDDANALWEGEEETLAQVVHPEPGRRDPAADTARLRRTAYAQPAIGALAMGHYAYLAELGFAPAAALGHSCGEVTALWSAGSLSDADCLLLTRRRGQAMRPAPGGTDRDAGAMAAVRLSAEEWRQRAQNFPQLALCNINAPDEIVVGGPTPAVEELAAACLRDGGPAVRRLPVAAAFHTPLMAHAVPVFAEAVSRTEVRPPAHPVLACTPGARYGTDPEADRRVLAEQITRPVDFAGRVRELYDDGCRVFVECGPKGILSRLVRRTLGDATVETVPADTGPGTDSAAALKNAALRLAVLGFGIRHINRYDAPDPPPPAPPSPVARRLAGPVFAMRARRAAYEAGLAVPYRCTPTGPPPDRSAAPGPADAPQPPTSPPPRPL</sequence>
<accession>F8JLQ6</accession>
<organism evidence="3 4">
    <name type="scientific">Streptantibioticus cattleyicolor (strain ATCC 35852 / DSM 46488 / JCM 4925 / NBRC 14057 / NRRL 8057)</name>
    <name type="common">Streptomyces cattleya</name>
    <dbReference type="NCBI Taxonomy" id="1003195"/>
    <lineage>
        <taxon>Bacteria</taxon>
        <taxon>Bacillati</taxon>
        <taxon>Actinomycetota</taxon>
        <taxon>Actinomycetes</taxon>
        <taxon>Kitasatosporales</taxon>
        <taxon>Streptomycetaceae</taxon>
        <taxon>Streptantibioticus</taxon>
    </lineage>
</organism>
<dbReference type="Gene3D" id="3.30.70.250">
    <property type="entry name" value="Malonyl-CoA ACP transacylase, ACP-binding"/>
    <property type="match status" value="1"/>
</dbReference>
<dbReference type="SUPFAM" id="SSF52151">
    <property type="entry name" value="FabD/lysophospholipase-like"/>
    <property type="match status" value="1"/>
</dbReference>
<dbReference type="Pfam" id="PF00109">
    <property type="entry name" value="ketoacyl-synt"/>
    <property type="match status" value="1"/>
</dbReference>
<dbReference type="AlphaFoldDB" id="F8JLQ6"/>
<keyword evidence="4" id="KW-1185">Reference proteome</keyword>
<dbReference type="Gene3D" id="3.40.47.10">
    <property type="match status" value="1"/>
</dbReference>
<dbReference type="Gene3D" id="3.40.366.10">
    <property type="entry name" value="Malonyl-Coenzyme A Acyl Carrier Protein, domain 2"/>
    <property type="match status" value="1"/>
</dbReference>
<dbReference type="PATRIC" id="fig|1003195.11.peg.403"/>
<dbReference type="InterPro" id="IPR014043">
    <property type="entry name" value="Acyl_transferase_dom"/>
</dbReference>
<dbReference type="PANTHER" id="PTHR43074">
    <property type="entry name" value="OMEGA-3 POLYUNSATURATED FATTY ACID SYNTHASE PFAB-RELATED"/>
    <property type="match status" value="1"/>
</dbReference>
<dbReference type="SMART" id="SM00827">
    <property type="entry name" value="PKS_AT"/>
    <property type="match status" value="1"/>
</dbReference>
<dbReference type="Pfam" id="PF16197">
    <property type="entry name" value="KAsynt_C_assoc"/>
    <property type="match status" value="1"/>
</dbReference>
<reference evidence="4" key="1">
    <citation type="submission" date="2011-12" db="EMBL/GenBank/DDBJ databases">
        <title>Complete genome sequence of Streptomyces cattleya strain DSM 46488.</title>
        <authorList>
            <person name="Ou H.-Y."/>
            <person name="Li P."/>
            <person name="Zhao C."/>
            <person name="O'Hagan D."/>
            <person name="Deng Z."/>
        </authorList>
    </citation>
    <scope>NUCLEOTIDE SEQUENCE [LARGE SCALE GENOMIC DNA]</scope>
    <source>
        <strain evidence="4">ATCC 35852 / DSM 46488 / JCM 4925 / NBRC 14057 / NRRL 8057</strain>
        <plasmid evidence="4">Plasmid pSCATT</plasmid>
    </source>
</reference>
<dbReference type="InterPro" id="IPR014030">
    <property type="entry name" value="Ketoacyl_synth_N"/>
</dbReference>
<dbReference type="InterPro" id="IPR016035">
    <property type="entry name" value="Acyl_Trfase/lysoPLipase"/>
</dbReference>
<dbReference type="Pfam" id="PF02801">
    <property type="entry name" value="Ketoacyl-synt_C"/>
    <property type="match status" value="1"/>
</dbReference>
<proteinExistence type="predicted"/>
<dbReference type="KEGG" id="sct:SCAT_p0420"/>
<dbReference type="SMART" id="SM00825">
    <property type="entry name" value="PKS_KS"/>
    <property type="match status" value="1"/>
</dbReference>
<dbReference type="HOGENOM" id="CLU_000022_16_6_11"/>
<feature type="compositionally biased region" description="Pro residues" evidence="1">
    <location>
        <begin position="958"/>
        <end position="972"/>
    </location>
</feature>
<dbReference type="SUPFAM" id="SSF53901">
    <property type="entry name" value="Thiolase-like"/>
    <property type="match status" value="1"/>
</dbReference>
<dbReference type="PANTHER" id="PTHR43074:SF1">
    <property type="entry name" value="BETA-KETOACYL SYNTHASE FAMILY PROTEIN-RELATED"/>
    <property type="match status" value="1"/>
</dbReference>
<accession>G8XFQ3</accession>
<dbReference type="SUPFAM" id="SSF55048">
    <property type="entry name" value="Probable ACP-binding domain of malonyl-CoA ACP transacylase"/>
    <property type="match status" value="1"/>
</dbReference>
<dbReference type="GO" id="GO:0016747">
    <property type="term" value="F:acyltransferase activity, transferring groups other than amino-acyl groups"/>
    <property type="evidence" value="ECO:0007669"/>
    <property type="project" value="UniProtKB-ARBA"/>
</dbReference>
<evidence type="ECO:0000313" key="4">
    <source>
        <dbReference type="Proteomes" id="UP000007842"/>
    </source>
</evidence>
<feature type="domain" description="Ketosynthase family 3 (KS3)" evidence="2">
    <location>
        <begin position="11"/>
        <end position="465"/>
    </location>
</feature>
<dbReference type="EMBL" id="CP003229">
    <property type="protein sequence ID" value="AEW99514.1"/>
    <property type="molecule type" value="Genomic_DNA"/>
</dbReference>
<feature type="region of interest" description="Disordered" evidence="1">
    <location>
        <begin position="937"/>
        <end position="972"/>
    </location>
</feature>
<evidence type="ECO:0000313" key="3">
    <source>
        <dbReference type="EMBL" id="AEW99514.1"/>
    </source>
</evidence>
<dbReference type="InterPro" id="IPR016036">
    <property type="entry name" value="Malonyl_transacylase_ACP-bd"/>
</dbReference>
<evidence type="ECO:0000256" key="1">
    <source>
        <dbReference type="SAM" id="MobiDB-lite"/>
    </source>
</evidence>